<evidence type="ECO:0000313" key="7">
    <source>
        <dbReference type="Ensembl" id="ENSSMAP00000059496.1"/>
    </source>
</evidence>
<keyword evidence="5 6" id="KW-0472">Membrane</keyword>
<feature type="transmembrane region" description="Helical" evidence="6">
    <location>
        <begin position="70"/>
        <end position="93"/>
    </location>
</feature>
<feature type="transmembrane region" description="Helical" evidence="6">
    <location>
        <begin position="42"/>
        <end position="64"/>
    </location>
</feature>
<dbReference type="PANTHER" id="PTHR23320">
    <property type="entry name" value="MEMBRANE-SPANNING 4-DOMAINS SUBFAMILY A MS4A -RELATED"/>
    <property type="match status" value="1"/>
</dbReference>
<evidence type="ECO:0000256" key="1">
    <source>
        <dbReference type="ARBA" id="ARBA00004141"/>
    </source>
</evidence>
<evidence type="ECO:0008006" key="9">
    <source>
        <dbReference type="Google" id="ProtNLM"/>
    </source>
</evidence>
<evidence type="ECO:0000256" key="3">
    <source>
        <dbReference type="ARBA" id="ARBA00022692"/>
    </source>
</evidence>
<dbReference type="InterPro" id="IPR030417">
    <property type="entry name" value="MS4A"/>
</dbReference>
<evidence type="ECO:0000256" key="6">
    <source>
        <dbReference type="SAM" id="Phobius"/>
    </source>
</evidence>
<dbReference type="GO" id="GO:0016020">
    <property type="term" value="C:membrane"/>
    <property type="evidence" value="ECO:0007669"/>
    <property type="project" value="UniProtKB-SubCell"/>
</dbReference>
<sequence>MSWSVSTTVDGVVVVTHVHPAPQGAGPRHGATLQKFSRSWPLVLGTVQIMVGLIILLFGIAMTVPTDSLGVFSGIFVWGAALYIIAGSLTVAAGKYLTRCLVNAALGLCVIAAVASATGTILYSLDAAGVMFYCYDHSSWQYDCYRYEARTQGVSGVLAVFNLLELIVSITIAGYACRAACNCTQEPPSVVYVPAASVGARDAPSAQEAIGDAIDFCSQVRSNLCECGVDTVFAFRRQL</sequence>
<dbReference type="InterPro" id="IPR007237">
    <property type="entry name" value="CD20-like"/>
</dbReference>
<evidence type="ECO:0000313" key="8">
    <source>
        <dbReference type="Proteomes" id="UP000694558"/>
    </source>
</evidence>
<dbReference type="PANTHER" id="PTHR23320:SF128">
    <property type="entry name" value="MEMBRANE-SPANNING 4-DOMAINS SUBFAMILY A MEMBER 4A"/>
    <property type="match status" value="1"/>
</dbReference>
<dbReference type="Pfam" id="PF04103">
    <property type="entry name" value="CD20"/>
    <property type="match status" value="1"/>
</dbReference>
<dbReference type="AlphaFoldDB" id="A0A8D3DIY7"/>
<dbReference type="Ensembl" id="ENSSMAT00000054170.1">
    <property type="protein sequence ID" value="ENSSMAP00000059496.1"/>
    <property type="gene ID" value="ENSSMAG00000026112.1"/>
</dbReference>
<name>A0A8D3DIY7_SCOMX</name>
<comment type="similarity">
    <text evidence="2">Belongs to the MS4A family.</text>
</comment>
<protein>
    <recommendedName>
        <fullName evidence="9">Membrane-spanning 4-domains subfamily A member 4A-like</fullName>
    </recommendedName>
</protein>
<evidence type="ECO:0000256" key="5">
    <source>
        <dbReference type="ARBA" id="ARBA00023136"/>
    </source>
</evidence>
<organism evidence="7 8">
    <name type="scientific">Scophthalmus maximus</name>
    <name type="common">Turbot</name>
    <name type="synonym">Psetta maxima</name>
    <dbReference type="NCBI Taxonomy" id="52904"/>
    <lineage>
        <taxon>Eukaryota</taxon>
        <taxon>Metazoa</taxon>
        <taxon>Chordata</taxon>
        <taxon>Craniata</taxon>
        <taxon>Vertebrata</taxon>
        <taxon>Euteleostomi</taxon>
        <taxon>Actinopterygii</taxon>
        <taxon>Neopterygii</taxon>
        <taxon>Teleostei</taxon>
        <taxon>Neoteleostei</taxon>
        <taxon>Acanthomorphata</taxon>
        <taxon>Carangaria</taxon>
        <taxon>Pleuronectiformes</taxon>
        <taxon>Pleuronectoidei</taxon>
        <taxon>Scophthalmidae</taxon>
        <taxon>Scophthalmus</taxon>
    </lineage>
</organism>
<feature type="transmembrane region" description="Helical" evidence="6">
    <location>
        <begin position="100"/>
        <end position="125"/>
    </location>
</feature>
<reference evidence="7" key="2">
    <citation type="submission" date="2025-08" db="UniProtKB">
        <authorList>
            <consortium name="Ensembl"/>
        </authorList>
    </citation>
    <scope>IDENTIFICATION</scope>
</reference>
<keyword evidence="3 6" id="KW-0812">Transmembrane</keyword>
<proteinExistence type="inferred from homology"/>
<keyword evidence="4 6" id="KW-1133">Transmembrane helix</keyword>
<gene>
    <name evidence="7" type="primary">LOC124849324</name>
</gene>
<comment type="subcellular location">
    <subcellularLocation>
        <location evidence="1">Membrane</location>
        <topology evidence="1">Multi-pass membrane protein</topology>
    </subcellularLocation>
</comment>
<accession>A0A8D3DIY7</accession>
<dbReference type="Proteomes" id="UP000694558">
    <property type="component" value="Chromosome 6"/>
</dbReference>
<evidence type="ECO:0000256" key="2">
    <source>
        <dbReference type="ARBA" id="ARBA00009565"/>
    </source>
</evidence>
<evidence type="ECO:0000256" key="4">
    <source>
        <dbReference type="ARBA" id="ARBA00022989"/>
    </source>
</evidence>
<dbReference type="GeneTree" id="ENSGT00940000163727"/>
<reference evidence="7" key="1">
    <citation type="submission" date="2023-05" db="EMBL/GenBank/DDBJ databases">
        <title>High-quality long-read genome of Scophthalmus maximus.</title>
        <authorList>
            <person name="Lien S."/>
            <person name="Martinez P."/>
        </authorList>
    </citation>
    <scope>NUCLEOTIDE SEQUENCE [LARGE SCALE GENOMIC DNA]</scope>
</reference>